<dbReference type="PANTHER" id="PTHR11304">
    <property type="entry name" value="EPHRIN"/>
    <property type="match status" value="1"/>
</dbReference>
<evidence type="ECO:0000256" key="1">
    <source>
        <dbReference type="ARBA" id="ARBA00004479"/>
    </source>
</evidence>
<evidence type="ECO:0000256" key="12">
    <source>
        <dbReference type="ARBA" id="ARBA00023180"/>
    </source>
</evidence>
<dbReference type="InterPro" id="IPR008972">
    <property type="entry name" value="Cupredoxin"/>
</dbReference>
<dbReference type="GO" id="GO:0007267">
    <property type="term" value="P:cell-cell signaling"/>
    <property type="evidence" value="ECO:0007669"/>
    <property type="project" value="UniProtKB-ARBA"/>
</dbReference>
<comment type="subunit">
    <text evidence="14">Interacts with GRIP1 and GRIP2.</text>
</comment>
<dbReference type="InterPro" id="IPR019765">
    <property type="entry name" value="Ephrin_CS"/>
</dbReference>
<dbReference type="Pfam" id="PF00812">
    <property type="entry name" value="Ephrin"/>
    <property type="match status" value="1"/>
</dbReference>
<name>A0A9Q1DW42_CONCO</name>
<feature type="region of interest" description="Disordered" evidence="18">
    <location>
        <begin position="309"/>
        <end position="346"/>
    </location>
</feature>
<keyword evidence="6" id="KW-0732">Signal</keyword>
<dbReference type="Gene3D" id="2.60.40.420">
    <property type="entry name" value="Cupredoxins - blue copper proteins"/>
    <property type="match status" value="1"/>
</dbReference>
<evidence type="ECO:0000256" key="9">
    <source>
        <dbReference type="ARBA" id="ARBA00022989"/>
    </source>
</evidence>
<dbReference type="FunFam" id="2.60.40.420:FF:000019">
    <property type="entry name" value="Putative ephrin-B3"/>
    <property type="match status" value="1"/>
</dbReference>
<evidence type="ECO:0000256" key="6">
    <source>
        <dbReference type="ARBA" id="ARBA00022729"/>
    </source>
</evidence>
<organism evidence="21 22">
    <name type="scientific">Conger conger</name>
    <name type="common">Conger eel</name>
    <name type="synonym">Muraena conger</name>
    <dbReference type="NCBI Taxonomy" id="82655"/>
    <lineage>
        <taxon>Eukaryota</taxon>
        <taxon>Metazoa</taxon>
        <taxon>Chordata</taxon>
        <taxon>Craniata</taxon>
        <taxon>Vertebrata</taxon>
        <taxon>Euteleostomi</taxon>
        <taxon>Actinopterygii</taxon>
        <taxon>Neopterygii</taxon>
        <taxon>Teleostei</taxon>
        <taxon>Anguilliformes</taxon>
        <taxon>Congridae</taxon>
        <taxon>Conger</taxon>
    </lineage>
</organism>
<keyword evidence="2" id="KW-0217">Developmental protein</keyword>
<dbReference type="SUPFAM" id="SSF49503">
    <property type="entry name" value="Cupredoxins"/>
    <property type="match status" value="1"/>
</dbReference>
<feature type="region of interest" description="Disordered" evidence="18">
    <location>
        <begin position="1"/>
        <end position="34"/>
    </location>
</feature>
<accession>A0A9Q1DW42</accession>
<feature type="domain" description="Ephrin RBD" evidence="20">
    <location>
        <begin position="85"/>
        <end position="224"/>
    </location>
</feature>
<evidence type="ECO:0000256" key="2">
    <source>
        <dbReference type="ARBA" id="ARBA00022473"/>
    </source>
</evidence>
<dbReference type="GO" id="GO:0007411">
    <property type="term" value="P:axon guidance"/>
    <property type="evidence" value="ECO:0007669"/>
    <property type="project" value="TreeGrafter"/>
</dbReference>
<dbReference type="OrthoDB" id="6250301at2759"/>
<dbReference type="PANTHER" id="PTHR11304:SF34">
    <property type="entry name" value="EPHRIN-B3"/>
    <property type="match status" value="1"/>
</dbReference>
<evidence type="ECO:0000256" key="16">
    <source>
        <dbReference type="PROSITE-ProRule" id="PRU00884"/>
    </source>
</evidence>
<dbReference type="GO" id="GO:0046875">
    <property type="term" value="F:ephrin receptor binding"/>
    <property type="evidence" value="ECO:0007669"/>
    <property type="project" value="TreeGrafter"/>
</dbReference>
<sequence>MEEIKHAARLRATSDPGHLTVGRPGGARFRLSSRRAGPLGTGALTLSRDPAPPSPELCGRTRCLFFVPARGEGTEKSRDAVIRLVRLRPLRWGAVGAFGDDKGYVLYPQIGDRLDLICPASDPPGPRAPPDYEYYKLYLVSSREQADRCEVLGPPNLLLTCDKPNSDMRFTIKFQEYSPNLWGHEFKTLHDYYIIATSDGTRQGLESMRGGVCATQGMKVVLKVGQNPYGLPPKPPKPDPGRSNPKNTGAGGNSTYPRGGGGAAGGGENGPLPPSNVAVIAGAAGGSVFLLLVTAVICVVCYRRRHAKHSESHHPPLSLSSLTSPKRGGGGGGGSSNNNGSEPSDIIIPLRTSDSAYCPHYEKVSGDYGHPVYIVQEMPPQSPANIYYKPRNPPANPRPPPPPLSALSEALILHLVSFSTPPPRIAAPLSGATWPPCLKARRVVTSEQKLQMSLKSTASAGFSRTGNLGCVVCTRHTRDYRDGIVARAVRSSLSARTPLRARTLRTATRLSRKRVPVKHALSSSRA</sequence>
<evidence type="ECO:0000256" key="15">
    <source>
        <dbReference type="ARBA" id="ARBA00069619"/>
    </source>
</evidence>
<feature type="compositionally biased region" description="Gly residues" evidence="18">
    <location>
        <begin position="258"/>
        <end position="269"/>
    </location>
</feature>
<keyword evidence="4" id="KW-0597">Phosphoprotein</keyword>
<evidence type="ECO:0000256" key="7">
    <source>
        <dbReference type="ARBA" id="ARBA00022782"/>
    </source>
</evidence>
<feature type="transmembrane region" description="Helical" evidence="19">
    <location>
        <begin position="277"/>
        <end position="302"/>
    </location>
</feature>
<keyword evidence="5 19" id="KW-0812">Transmembrane</keyword>
<dbReference type="PROSITE" id="PS01299">
    <property type="entry name" value="EPHRIN_RBD_1"/>
    <property type="match status" value="1"/>
</dbReference>
<feature type="disulfide bond" evidence="16">
    <location>
        <begin position="149"/>
        <end position="213"/>
    </location>
</feature>
<comment type="caution">
    <text evidence="21">The sequence shown here is derived from an EMBL/GenBank/DDBJ whole genome shotgun (WGS) entry which is preliminary data.</text>
</comment>
<proteinExistence type="inferred from homology"/>
<evidence type="ECO:0000256" key="3">
    <source>
        <dbReference type="ARBA" id="ARBA00022481"/>
    </source>
</evidence>
<dbReference type="EMBL" id="JAFJMO010000003">
    <property type="protein sequence ID" value="KAJ8282872.1"/>
    <property type="molecule type" value="Genomic_DNA"/>
</dbReference>
<evidence type="ECO:0000256" key="8">
    <source>
        <dbReference type="ARBA" id="ARBA00022902"/>
    </source>
</evidence>
<keyword evidence="11 16" id="KW-1015">Disulfide bond</keyword>
<evidence type="ECO:0000256" key="17">
    <source>
        <dbReference type="RuleBase" id="RU004375"/>
    </source>
</evidence>
<dbReference type="InterPro" id="IPR001799">
    <property type="entry name" value="Ephrin_RBD"/>
</dbReference>
<dbReference type="PROSITE" id="PS51551">
    <property type="entry name" value="EPHRIN_RBD_2"/>
    <property type="match status" value="1"/>
</dbReference>
<dbReference type="Proteomes" id="UP001152803">
    <property type="component" value="Unassembled WGS sequence"/>
</dbReference>
<keyword evidence="10 17" id="KW-0472">Membrane</keyword>
<evidence type="ECO:0000256" key="19">
    <source>
        <dbReference type="SAM" id="Phobius"/>
    </source>
</evidence>
<keyword evidence="3" id="KW-0488">Methylation</keyword>
<evidence type="ECO:0000256" key="11">
    <source>
        <dbReference type="ARBA" id="ARBA00023157"/>
    </source>
</evidence>
<keyword evidence="22" id="KW-1185">Reference proteome</keyword>
<dbReference type="InterPro" id="IPR031328">
    <property type="entry name" value="Ephrin"/>
</dbReference>
<comment type="caution">
    <text evidence="16">Lacks conserved residue(s) required for the propagation of feature annotation.</text>
</comment>
<evidence type="ECO:0000256" key="5">
    <source>
        <dbReference type="ARBA" id="ARBA00022692"/>
    </source>
</evidence>
<keyword evidence="12" id="KW-0325">Glycoprotein</keyword>
<keyword evidence="7" id="KW-0221">Differentiation</keyword>
<evidence type="ECO:0000256" key="13">
    <source>
        <dbReference type="ARBA" id="ARBA00057908"/>
    </source>
</evidence>
<evidence type="ECO:0000256" key="18">
    <source>
        <dbReference type="SAM" id="MobiDB-lite"/>
    </source>
</evidence>
<reference evidence="21" key="1">
    <citation type="journal article" date="2023" name="Science">
        <title>Genome structures resolve the early diversification of teleost fishes.</title>
        <authorList>
            <person name="Parey E."/>
            <person name="Louis A."/>
            <person name="Montfort J."/>
            <person name="Bouchez O."/>
            <person name="Roques C."/>
            <person name="Iampietro C."/>
            <person name="Lluch J."/>
            <person name="Castinel A."/>
            <person name="Donnadieu C."/>
            <person name="Desvignes T."/>
            <person name="Floi Bucao C."/>
            <person name="Jouanno E."/>
            <person name="Wen M."/>
            <person name="Mejri S."/>
            <person name="Dirks R."/>
            <person name="Jansen H."/>
            <person name="Henkel C."/>
            <person name="Chen W.J."/>
            <person name="Zahm M."/>
            <person name="Cabau C."/>
            <person name="Klopp C."/>
            <person name="Thompson A.W."/>
            <person name="Robinson-Rechavi M."/>
            <person name="Braasch I."/>
            <person name="Lecointre G."/>
            <person name="Bobe J."/>
            <person name="Postlethwait J.H."/>
            <person name="Berthelot C."/>
            <person name="Roest Crollius H."/>
            <person name="Guiguen Y."/>
        </authorList>
    </citation>
    <scope>NUCLEOTIDE SEQUENCE</scope>
    <source>
        <strain evidence="21">Concon-B</strain>
    </source>
</reference>
<evidence type="ECO:0000256" key="10">
    <source>
        <dbReference type="ARBA" id="ARBA00023136"/>
    </source>
</evidence>
<dbReference type="AlphaFoldDB" id="A0A9Q1DW42"/>
<evidence type="ECO:0000256" key="4">
    <source>
        <dbReference type="ARBA" id="ARBA00022553"/>
    </source>
</evidence>
<evidence type="ECO:0000313" key="22">
    <source>
        <dbReference type="Proteomes" id="UP001152803"/>
    </source>
</evidence>
<comment type="subcellular location">
    <subcellularLocation>
        <location evidence="1">Membrane</location>
        <topology evidence="1">Single-pass type I membrane protein</topology>
    </subcellularLocation>
</comment>
<evidence type="ECO:0000256" key="14">
    <source>
        <dbReference type="ARBA" id="ARBA00064027"/>
    </source>
</evidence>
<feature type="region of interest" description="Disordered" evidence="18">
    <location>
        <begin position="225"/>
        <end position="269"/>
    </location>
</feature>
<comment type="function">
    <text evidence="13">Cell surface transmembrane ligand for Eph receptors, a family of receptor tyrosine kinases which are crucial for migration, repulsion and adhesion during neuronal, vascular and epithelial development. Binds promiscuously Eph receptors residing on adjacent cells, leading to contact-dependent bidirectional signaling into neighboring cells. The signaling pathway downstream of the receptor is referred to as forward signaling while the signaling pathway downstream of the ephrin ligand is referred to as reverse signaling. May play a pivotal role in forebrain function. Binds to, and induce the collapse of, commissural axons/growth cones in vitro. May play a role in constraining the orientation of longitudinally projecting axons.</text>
</comment>
<dbReference type="GO" id="GO:0048013">
    <property type="term" value="P:ephrin receptor signaling pathway"/>
    <property type="evidence" value="ECO:0007669"/>
    <property type="project" value="TreeGrafter"/>
</dbReference>
<gene>
    <name evidence="21" type="ORF">COCON_G00053910</name>
</gene>
<comment type="similarity">
    <text evidence="16 17">Belongs to the ephrin family.</text>
</comment>
<dbReference type="GO" id="GO:0005886">
    <property type="term" value="C:plasma membrane"/>
    <property type="evidence" value="ECO:0007669"/>
    <property type="project" value="TreeGrafter"/>
</dbReference>
<keyword evidence="8" id="KW-0524">Neurogenesis</keyword>
<keyword evidence="9 19" id="KW-1133">Transmembrane helix</keyword>
<protein>
    <recommendedName>
        <fullName evidence="15">Ephrin-B3</fullName>
    </recommendedName>
</protein>
<feature type="compositionally biased region" description="Low complexity" evidence="18">
    <location>
        <begin position="315"/>
        <end position="325"/>
    </location>
</feature>
<evidence type="ECO:0000259" key="20">
    <source>
        <dbReference type="PROSITE" id="PS51551"/>
    </source>
</evidence>
<dbReference type="PRINTS" id="PR01347">
    <property type="entry name" value="EPHRIN"/>
</dbReference>
<evidence type="ECO:0000313" key="21">
    <source>
        <dbReference type="EMBL" id="KAJ8282872.1"/>
    </source>
</evidence>